<dbReference type="Pfam" id="PF00620">
    <property type="entry name" value="RhoGAP"/>
    <property type="match status" value="1"/>
</dbReference>
<proteinExistence type="predicted"/>
<dbReference type="InterPro" id="IPR027267">
    <property type="entry name" value="AH/BAR_dom_sf"/>
</dbReference>
<dbReference type="SUPFAM" id="SSF48350">
    <property type="entry name" value="GTPase activation domain, GAP"/>
    <property type="match status" value="1"/>
</dbReference>
<feature type="region of interest" description="Disordered" evidence="2">
    <location>
        <begin position="1"/>
        <end position="23"/>
    </location>
</feature>
<sequence length="713" mass="80979">MQRLGVPDLAHRRPPEAPAVQDDTHYSAEHIANTLSEALKVLNSETESYVQYFEQRFRLEEEHIRELRAMLDKQHDLDARINSKLAGMFGLHSDTHYATGLRAAWADLRTTEYWAVEARTNALNAWKQTTLKKITQFRHEQERIRRRVKDELRSCVGDHAEMLNSTLPRIKKTYERKCEEFETFKHQQRAIDEQRMLLATVEAEGHSPSHAPGDSYFALPQNSNVASSPGGRTPLSLWRKDAAPKRLNALFNRMLDTGEAQPEAQGDSISHPNMIKSHQMLAAKQARAKREMEDAERAYRKAVFDLETLRIRRNKVLSAASKSIMQWRQGLAQTMQVVCAQQARDSMQMCTALQNVHQRDESVATHMLDSIEWEQSRFEETLPSVQLITRDTQVQFVNYHHGAYRDLIFGVSLVDYAFSHGEGGHRPPLIVTKCIDFMELPRAINSPGIYRLSAKQSRIQELSSSIERDERIFQFDAEREDPAAVASILKLYLRQLPEPVLAMPWEERMKYTHSREENVRNGFPTLKARIRRLPQIHQTTLRALLKHLANVAAHSANNKMNVANLAVVFSPVILSETHKEVMSIAAVSEEDKTMEDLITHWTELFNGLSGRETPLPPVPQEQAGAPGVDTSRAISPSPSGPSSAPISFSNANIEHHVPKTPVSARLVRDDSTFIQMNHSQDSSPTPRRFPDDRVGILEGISEITIRAHTPDNK</sequence>
<dbReference type="Gene3D" id="1.20.1270.60">
    <property type="entry name" value="Arfaptin homology (AH) domain/BAR domain"/>
    <property type="match status" value="1"/>
</dbReference>
<dbReference type="AlphaFoldDB" id="A0AAF0EX67"/>
<organism evidence="4 5">
    <name type="scientific">Malassezia cuniculi</name>
    <dbReference type="NCBI Taxonomy" id="948313"/>
    <lineage>
        <taxon>Eukaryota</taxon>
        <taxon>Fungi</taxon>
        <taxon>Dikarya</taxon>
        <taxon>Basidiomycota</taxon>
        <taxon>Ustilaginomycotina</taxon>
        <taxon>Malasseziomycetes</taxon>
        <taxon>Malasseziales</taxon>
        <taxon>Malasseziaceae</taxon>
        <taxon>Malassezia</taxon>
    </lineage>
</organism>
<feature type="region of interest" description="Disordered" evidence="2">
    <location>
        <begin position="610"/>
        <end position="661"/>
    </location>
</feature>
<feature type="compositionally biased region" description="Low complexity" evidence="2">
    <location>
        <begin position="631"/>
        <end position="649"/>
    </location>
</feature>
<dbReference type="PANTHER" id="PTHR23176">
    <property type="entry name" value="RHO/RAC/CDC GTPASE-ACTIVATING PROTEIN"/>
    <property type="match status" value="1"/>
</dbReference>
<name>A0AAF0EX67_9BASI</name>
<dbReference type="InterPro" id="IPR050729">
    <property type="entry name" value="Rho-GAP"/>
</dbReference>
<accession>A0AAF0EX67</accession>
<dbReference type="PROSITE" id="PS50238">
    <property type="entry name" value="RHOGAP"/>
    <property type="match status" value="1"/>
</dbReference>
<keyword evidence="1" id="KW-0343">GTPase activation</keyword>
<dbReference type="SMART" id="SM00324">
    <property type="entry name" value="RhoGAP"/>
    <property type="match status" value="1"/>
</dbReference>
<evidence type="ECO:0000259" key="3">
    <source>
        <dbReference type="PROSITE" id="PS50238"/>
    </source>
</evidence>
<dbReference type="GO" id="GO:0005096">
    <property type="term" value="F:GTPase activator activity"/>
    <property type="evidence" value="ECO:0007669"/>
    <property type="project" value="UniProtKB-KW"/>
</dbReference>
<dbReference type="Gene3D" id="1.10.555.10">
    <property type="entry name" value="Rho GTPase activation protein"/>
    <property type="match status" value="1"/>
</dbReference>
<evidence type="ECO:0000256" key="2">
    <source>
        <dbReference type="SAM" id="MobiDB-lite"/>
    </source>
</evidence>
<dbReference type="InterPro" id="IPR008936">
    <property type="entry name" value="Rho_GTPase_activation_prot"/>
</dbReference>
<dbReference type="InterPro" id="IPR000198">
    <property type="entry name" value="RhoGAP_dom"/>
</dbReference>
<protein>
    <recommendedName>
        <fullName evidence="3">Rho-GAP domain-containing protein</fullName>
    </recommendedName>
</protein>
<dbReference type="PANTHER" id="PTHR23176:SF134">
    <property type="entry name" value="RHO-TYPE GTPASE-ACTIVATING PROTEIN"/>
    <property type="match status" value="1"/>
</dbReference>
<evidence type="ECO:0000313" key="5">
    <source>
        <dbReference type="Proteomes" id="UP001219933"/>
    </source>
</evidence>
<dbReference type="GO" id="GO:0007165">
    <property type="term" value="P:signal transduction"/>
    <property type="evidence" value="ECO:0007669"/>
    <property type="project" value="InterPro"/>
</dbReference>
<dbReference type="EMBL" id="CP119880">
    <property type="protein sequence ID" value="WFD36377.1"/>
    <property type="molecule type" value="Genomic_DNA"/>
</dbReference>
<dbReference type="Proteomes" id="UP001219933">
    <property type="component" value="Chromosome 4"/>
</dbReference>
<keyword evidence="5" id="KW-1185">Reference proteome</keyword>
<evidence type="ECO:0000313" key="4">
    <source>
        <dbReference type="EMBL" id="WFD36377.1"/>
    </source>
</evidence>
<evidence type="ECO:0000256" key="1">
    <source>
        <dbReference type="ARBA" id="ARBA00022468"/>
    </source>
</evidence>
<gene>
    <name evidence="4" type="ORF">MCUN1_003256</name>
</gene>
<dbReference type="SUPFAM" id="SSF103657">
    <property type="entry name" value="BAR/IMD domain-like"/>
    <property type="match status" value="1"/>
</dbReference>
<dbReference type="GO" id="GO:0005737">
    <property type="term" value="C:cytoplasm"/>
    <property type="evidence" value="ECO:0007669"/>
    <property type="project" value="TreeGrafter"/>
</dbReference>
<feature type="domain" description="Rho-GAP" evidence="3">
    <location>
        <begin position="411"/>
        <end position="605"/>
    </location>
</feature>
<reference evidence="4" key="1">
    <citation type="submission" date="2023-03" db="EMBL/GenBank/DDBJ databases">
        <title>Mating type loci evolution in Malassezia.</title>
        <authorList>
            <person name="Coelho M.A."/>
        </authorList>
    </citation>
    <scope>NUCLEOTIDE SEQUENCE</scope>
    <source>
        <strain evidence="4">CBS 11721</strain>
    </source>
</reference>